<evidence type="ECO:0000313" key="2">
    <source>
        <dbReference type="Proteomes" id="UP000008311"/>
    </source>
</evidence>
<dbReference type="InParanoid" id="B9SUW0"/>
<evidence type="ECO:0000313" key="1">
    <source>
        <dbReference type="EMBL" id="EEF32605.1"/>
    </source>
</evidence>
<dbReference type="AlphaFoldDB" id="B9SUW0"/>
<dbReference type="Proteomes" id="UP000008311">
    <property type="component" value="Unassembled WGS sequence"/>
</dbReference>
<dbReference type="EMBL" id="EQ974156">
    <property type="protein sequence ID" value="EEF32605.1"/>
    <property type="molecule type" value="Genomic_DNA"/>
</dbReference>
<gene>
    <name evidence="1" type="ORF">RCOM_0251380</name>
</gene>
<organism evidence="1 2">
    <name type="scientific">Ricinus communis</name>
    <name type="common">Castor bean</name>
    <dbReference type="NCBI Taxonomy" id="3988"/>
    <lineage>
        <taxon>Eukaryota</taxon>
        <taxon>Viridiplantae</taxon>
        <taxon>Streptophyta</taxon>
        <taxon>Embryophyta</taxon>
        <taxon>Tracheophyta</taxon>
        <taxon>Spermatophyta</taxon>
        <taxon>Magnoliopsida</taxon>
        <taxon>eudicotyledons</taxon>
        <taxon>Gunneridae</taxon>
        <taxon>Pentapetalae</taxon>
        <taxon>rosids</taxon>
        <taxon>fabids</taxon>
        <taxon>Malpighiales</taxon>
        <taxon>Euphorbiaceae</taxon>
        <taxon>Acalyphoideae</taxon>
        <taxon>Acalypheae</taxon>
        <taxon>Ricinus</taxon>
    </lineage>
</organism>
<proteinExistence type="predicted"/>
<reference evidence="2" key="1">
    <citation type="journal article" date="2010" name="Nat. Biotechnol.">
        <title>Draft genome sequence of the oilseed species Ricinus communis.</title>
        <authorList>
            <person name="Chan A.P."/>
            <person name="Crabtree J."/>
            <person name="Zhao Q."/>
            <person name="Lorenzi H."/>
            <person name="Orvis J."/>
            <person name="Puiu D."/>
            <person name="Melake-Berhan A."/>
            <person name="Jones K.M."/>
            <person name="Redman J."/>
            <person name="Chen G."/>
            <person name="Cahoon E.B."/>
            <person name="Gedil M."/>
            <person name="Stanke M."/>
            <person name="Haas B.J."/>
            <person name="Wortman J.R."/>
            <person name="Fraser-Liggett C.M."/>
            <person name="Ravel J."/>
            <person name="Rabinowicz P.D."/>
        </authorList>
    </citation>
    <scope>NUCLEOTIDE SEQUENCE [LARGE SCALE GENOMIC DNA]</scope>
    <source>
        <strain evidence="2">cv. Hale</strain>
    </source>
</reference>
<name>B9SUW0_RICCO</name>
<sequence length="146" mass="16212">MQPACRIASLPHLPISDAHTWLLLGPLPMPASTRSVVPKPLAQCLGEEQPSRHLYLSRCIAYLLRMPDLPASQVSSGPMLGTRVPIPRIFRARPGPAFHRDLARQLPPLPRIFTATWHARLAHLTRLARRSSAKSLRLARPSFLGV</sequence>
<accession>B9SUW0</accession>
<protein>
    <submittedName>
        <fullName evidence="1">Uncharacterized protein</fullName>
    </submittedName>
</protein>
<keyword evidence="2" id="KW-1185">Reference proteome</keyword>